<dbReference type="InterPro" id="IPR036291">
    <property type="entry name" value="NAD(P)-bd_dom_sf"/>
</dbReference>
<evidence type="ECO:0000256" key="2">
    <source>
        <dbReference type="ARBA" id="ARBA00023002"/>
    </source>
</evidence>
<dbReference type="RefSeq" id="WP_285722526.1">
    <property type="nucleotide sequence ID" value="NZ_BSDD01000001.1"/>
</dbReference>
<proteinExistence type="inferred from homology"/>
<feature type="domain" description="Glyceraldehyde 3-phosphate dehydrogenase NAD(P) binding" evidence="5">
    <location>
        <begin position="2"/>
        <end position="151"/>
    </location>
</feature>
<evidence type="ECO:0000313" key="6">
    <source>
        <dbReference type="EMBL" id="GLH68880.1"/>
    </source>
</evidence>
<keyword evidence="2 4" id="KW-0560">Oxidoreductase</keyword>
<evidence type="ECO:0000256" key="4">
    <source>
        <dbReference type="RuleBase" id="RU361160"/>
    </source>
</evidence>
<evidence type="ECO:0000256" key="3">
    <source>
        <dbReference type="RuleBase" id="RU000397"/>
    </source>
</evidence>
<dbReference type="InterPro" id="IPR020829">
    <property type="entry name" value="GlycerAld_3-P_DH_cat"/>
</dbReference>
<dbReference type="NCBIfam" id="TIGR01534">
    <property type="entry name" value="GAPDH-I"/>
    <property type="match status" value="1"/>
</dbReference>
<dbReference type="CDD" id="cd05214">
    <property type="entry name" value="GAPDH_I_N"/>
    <property type="match status" value="1"/>
</dbReference>
<dbReference type="PRINTS" id="PR00078">
    <property type="entry name" value="G3PDHDRGNASE"/>
</dbReference>
<evidence type="ECO:0000313" key="7">
    <source>
        <dbReference type="Proteomes" id="UP001165089"/>
    </source>
</evidence>
<dbReference type="Proteomes" id="UP001165089">
    <property type="component" value="Unassembled WGS sequence"/>
</dbReference>
<keyword evidence="7" id="KW-1185">Reference proteome</keyword>
<dbReference type="PROSITE" id="PS00071">
    <property type="entry name" value="GAPDH"/>
    <property type="match status" value="1"/>
</dbReference>
<dbReference type="SUPFAM" id="SSF51735">
    <property type="entry name" value="NAD(P)-binding Rossmann-fold domains"/>
    <property type="match status" value="1"/>
</dbReference>
<dbReference type="InterPro" id="IPR020831">
    <property type="entry name" value="GlycerAld/Erythrose_P_DH"/>
</dbReference>
<sequence length="334" mass="35854">MKKVAINGLGRIGRLALRHLVKAPHVQVVAVNDLTDAATLAHLMKYDSVHGQADFPVASDGGFLVLDGRRIRVYAEKDPQLIPFGSLGAQVVLECTGRFTRRAQAAAHLQNGVSHVLISAPSADADRTVVMGVNEGSLDLAKERVLSNASCTTNCLAPVVKVLDDAFGLDHGFMTTVHSYTNDQRILDLPHKDLRRARAAALSMIPTSSGAPKAIGLVLPHLKGRLDGLAVRVPTPDVSIVDLTATLKSDATLDGIHAAFRKAAAQGPLAPYLEVLEAELVSVDLVGNPASALYDPFLTKLLGPRMIKVFAWYDNEFGYAARLKDLCLHVLERI</sequence>
<dbReference type="PANTHER" id="PTHR43148">
    <property type="entry name" value="GLYCERALDEHYDE-3-PHOSPHATE DEHYDROGENASE 2"/>
    <property type="match status" value="1"/>
</dbReference>
<dbReference type="Gene3D" id="3.40.50.720">
    <property type="entry name" value="NAD(P)-binding Rossmann-like Domain"/>
    <property type="match status" value="1"/>
</dbReference>
<dbReference type="Pfam" id="PF02800">
    <property type="entry name" value="Gp_dh_C"/>
    <property type="match status" value="1"/>
</dbReference>
<dbReference type="Gene3D" id="3.30.360.10">
    <property type="entry name" value="Dihydrodipicolinate Reductase, domain 2"/>
    <property type="match status" value="1"/>
</dbReference>
<reference evidence="6 7" key="1">
    <citation type="journal article" date="2023" name="Antonie Van Leeuwenhoek">
        <title>Mesoterricola silvestris gen. nov., sp. nov., Mesoterricola sediminis sp. nov., Geothrix oryzae sp. nov., Geothrix edaphica sp. nov., Geothrix rubra sp. nov., and Geothrix limicola sp. nov., six novel members of Acidobacteriota isolated from soils.</title>
        <authorList>
            <person name="Itoh H."/>
            <person name="Sugisawa Y."/>
            <person name="Mise K."/>
            <person name="Xu Z."/>
            <person name="Kuniyasu M."/>
            <person name="Ushijima N."/>
            <person name="Kawano K."/>
            <person name="Kobayashi E."/>
            <person name="Shiratori Y."/>
            <person name="Masuda Y."/>
            <person name="Senoo K."/>
        </authorList>
    </citation>
    <scope>NUCLEOTIDE SEQUENCE [LARGE SCALE GENOMIC DNA]</scope>
    <source>
        <strain evidence="6 7">Red803</strain>
    </source>
</reference>
<dbReference type="SUPFAM" id="SSF55347">
    <property type="entry name" value="Glyceraldehyde-3-phosphate dehydrogenase-like, C-terminal domain"/>
    <property type="match status" value="1"/>
</dbReference>
<name>A0ABQ5Q370_9BACT</name>
<dbReference type="PIRSF" id="PIRSF000149">
    <property type="entry name" value="GAP_DH"/>
    <property type="match status" value="1"/>
</dbReference>
<dbReference type="SMART" id="SM00846">
    <property type="entry name" value="Gp_dh_N"/>
    <property type="match status" value="1"/>
</dbReference>
<comment type="similarity">
    <text evidence="1 3">Belongs to the glyceraldehyde-3-phosphate dehydrogenase family.</text>
</comment>
<dbReference type="InterPro" id="IPR020828">
    <property type="entry name" value="GlycerAld_3-P_DH_NAD(P)-bd"/>
</dbReference>
<dbReference type="InterPro" id="IPR006424">
    <property type="entry name" value="Glyceraldehyde-3-P_DH_1"/>
</dbReference>
<comment type="caution">
    <text evidence="6">The sequence shown here is derived from an EMBL/GenBank/DDBJ whole genome shotgun (WGS) entry which is preliminary data.</text>
</comment>
<accession>A0ABQ5Q370</accession>
<dbReference type="Pfam" id="PF00044">
    <property type="entry name" value="Gp_dh_N"/>
    <property type="match status" value="1"/>
</dbReference>
<dbReference type="EMBL" id="BSDD01000001">
    <property type="protein sequence ID" value="GLH68880.1"/>
    <property type="molecule type" value="Genomic_DNA"/>
</dbReference>
<organism evidence="6 7">
    <name type="scientific">Geothrix rubra</name>
    <dbReference type="NCBI Taxonomy" id="2927977"/>
    <lineage>
        <taxon>Bacteria</taxon>
        <taxon>Pseudomonadati</taxon>
        <taxon>Acidobacteriota</taxon>
        <taxon>Holophagae</taxon>
        <taxon>Holophagales</taxon>
        <taxon>Holophagaceae</taxon>
        <taxon>Geothrix</taxon>
    </lineage>
</organism>
<protein>
    <recommendedName>
        <fullName evidence="4">Glyceraldehyde-3-phosphate dehydrogenase</fullName>
        <ecNumber evidence="4">1.2.1.-</ecNumber>
    </recommendedName>
</protein>
<evidence type="ECO:0000256" key="1">
    <source>
        <dbReference type="ARBA" id="ARBA00007406"/>
    </source>
</evidence>
<dbReference type="InterPro" id="IPR020830">
    <property type="entry name" value="GlycerAld_3-P_DH_AS"/>
</dbReference>
<dbReference type="CDD" id="cd18126">
    <property type="entry name" value="GAPDH_I_C"/>
    <property type="match status" value="1"/>
</dbReference>
<gene>
    <name evidence="6" type="primary">gap</name>
    <name evidence="6" type="ORF">GETHPA_04130</name>
</gene>
<evidence type="ECO:0000259" key="5">
    <source>
        <dbReference type="SMART" id="SM00846"/>
    </source>
</evidence>
<dbReference type="EC" id="1.2.1.-" evidence="4"/>